<feature type="region of interest" description="Disordered" evidence="1">
    <location>
        <begin position="68"/>
        <end position="90"/>
    </location>
</feature>
<gene>
    <name evidence="2" type="ORF">CTI12_AA483150</name>
</gene>
<organism evidence="2 3">
    <name type="scientific">Artemisia annua</name>
    <name type="common">Sweet wormwood</name>
    <dbReference type="NCBI Taxonomy" id="35608"/>
    <lineage>
        <taxon>Eukaryota</taxon>
        <taxon>Viridiplantae</taxon>
        <taxon>Streptophyta</taxon>
        <taxon>Embryophyta</taxon>
        <taxon>Tracheophyta</taxon>
        <taxon>Spermatophyta</taxon>
        <taxon>Magnoliopsida</taxon>
        <taxon>eudicotyledons</taxon>
        <taxon>Gunneridae</taxon>
        <taxon>Pentapetalae</taxon>
        <taxon>asterids</taxon>
        <taxon>campanulids</taxon>
        <taxon>Asterales</taxon>
        <taxon>Asteraceae</taxon>
        <taxon>Asteroideae</taxon>
        <taxon>Anthemideae</taxon>
        <taxon>Artemisiinae</taxon>
        <taxon>Artemisia</taxon>
    </lineage>
</organism>
<feature type="region of interest" description="Disordered" evidence="1">
    <location>
        <begin position="303"/>
        <end position="325"/>
    </location>
</feature>
<dbReference type="AlphaFoldDB" id="A0A2U1LB36"/>
<evidence type="ECO:0000256" key="1">
    <source>
        <dbReference type="SAM" id="MobiDB-lite"/>
    </source>
</evidence>
<reference evidence="2 3" key="1">
    <citation type="journal article" date="2018" name="Mol. Plant">
        <title>The genome of Artemisia annua provides insight into the evolution of Asteraceae family and artemisinin biosynthesis.</title>
        <authorList>
            <person name="Shen Q."/>
            <person name="Zhang L."/>
            <person name="Liao Z."/>
            <person name="Wang S."/>
            <person name="Yan T."/>
            <person name="Shi P."/>
            <person name="Liu M."/>
            <person name="Fu X."/>
            <person name="Pan Q."/>
            <person name="Wang Y."/>
            <person name="Lv Z."/>
            <person name="Lu X."/>
            <person name="Zhang F."/>
            <person name="Jiang W."/>
            <person name="Ma Y."/>
            <person name="Chen M."/>
            <person name="Hao X."/>
            <person name="Li L."/>
            <person name="Tang Y."/>
            <person name="Lv G."/>
            <person name="Zhou Y."/>
            <person name="Sun X."/>
            <person name="Brodelius P.E."/>
            <person name="Rose J.K.C."/>
            <person name="Tang K."/>
        </authorList>
    </citation>
    <scope>NUCLEOTIDE SEQUENCE [LARGE SCALE GENOMIC DNA]</scope>
    <source>
        <strain evidence="3">cv. Huhao1</strain>
        <tissue evidence="2">Leaf</tissue>
    </source>
</reference>
<accession>A0A2U1LB36</accession>
<feature type="compositionally biased region" description="Polar residues" evidence="1">
    <location>
        <begin position="68"/>
        <end position="84"/>
    </location>
</feature>
<dbReference type="EMBL" id="PKPP01010395">
    <property type="protein sequence ID" value="PWA46208.1"/>
    <property type="molecule type" value="Genomic_DNA"/>
</dbReference>
<feature type="region of interest" description="Disordered" evidence="1">
    <location>
        <begin position="228"/>
        <end position="265"/>
    </location>
</feature>
<sequence>MAMINSGGLSKTQAKFIKDESSDYSDNQEDCEEESDVGEKHSLMVWNFEKFLKSRTLLEERGMVLEETTTSSLQSHQNSYTSFTPVDDNGEADVEEESENVMVDDEVMNEAEILVDADVQEENIANRDVQMIPEKYILRRWRRDIISPSLRRNTNRYGEKNIPIEKLTNEATFVLDECLYLLGKDEGKLGKFVEQLKSIKKGIEDEAPKPPSRKKETENVLEDVYAVKKPEKPKVKNPSKASTKGWSKEARRKSGREIALEETSKRKRKWGFCGEKTNKHTKMTCPLNPKYIAKLARIAVAQKDGTDASEQAMRNVAAEQATNAS</sequence>
<keyword evidence="3" id="KW-1185">Reference proteome</keyword>
<evidence type="ECO:0000313" key="3">
    <source>
        <dbReference type="Proteomes" id="UP000245207"/>
    </source>
</evidence>
<feature type="compositionally biased region" description="Basic and acidic residues" evidence="1">
    <location>
        <begin position="255"/>
        <end position="264"/>
    </location>
</feature>
<dbReference type="Proteomes" id="UP000245207">
    <property type="component" value="Unassembled WGS sequence"/>
</dbReference>
<evidence type="ECO:0000313" key="2">
    <source>
        <dbReference type="EMBL" id="PWA46208.1"/>
    </source>
</evidence>
<feature type="compositionally biased region" description="Acidic residues" evidence="1">
    <location>
        <begin position="22"/>
        <end position="36"/>
    </location>
</feature>
<name>A0A2U1LB36_ARTAN</name>
<feature type="region of interest" description="Disordered" evidence="1">
    <location>
        <begin position="19"/>
        <end position="38"/>
    </location>
</feature>
<protein>
    <submittedName>
        <fullName evidence="2">Zinc finger, PMZ-type</fullName>
    </submittedName>
</protein>
<dbReference type="OrthoDB" id="1738432at2759"/>
<comment type="caution">
    <text evidence="2">The sequence shown here is derived from an EMBL/GenBank/DDBJ whole genome shotgun (WGS) entry which is preliminary data.</text>
</comment>
<proteinExistence type="predicted"/>